<dbReference type="CDD" id="cd23763">
    <property type="entry name" value="ASKHA_ATPase_ROK"/>
    <property type="match status" value="1"/>
</dbReference>
<gene>
    <name evidence="1" type="ORF">XOC_1082</name>
</gene>
<dbReference type="InterPro" id="IPR043129">
    <property type="entry name" value="ATPase_NBD"/>
</dbReference>
<dbReference type="PANTHER" id="PTHR18964:SF169">
    <property type="entry name" value="N-ACETYLMANNOSAMINE KINASE"/>
    <property type="match status" value="1"/>
</dbReference>
<dbReference type="Pfam" id="PF00480">
    <property type="entry name" value="ROK"/>
    <property type="match status" value="1"/>
</dbReference>
<dbReference type="GO" id="GO:0019262">
    <property type="term" value="P:N-acetylneuraminate catabolic process"/>
    <property type="evidence" value="ECO:0007669"/>
    <property type="project" value="TreeGrafter"/>
</dbReference>
<dbReference type="GO" id="GO:0009384">
    <property type="term" value="F:N-acylmannosamine kinase activity"/>
    <property type="evidence" value="ECO:0007669"/>
    <property type="project" value="TreeGrafter"/>
</dbReference>
<dbReference type="eggNOG" id="COG1940">
    <property type="taxonomic scope" value="Bacteria"/>
</dbReference>
<dbReference type="HOGENOM" id="CLU_036604_13_0_6"/>
<dbReference type="AlphaFoldDB" id="G7TFB3"/>
<protein>
    <submittedName>
        <fullName evidence="1">ROK family protein</fullName>
    </submittedName>
</protein>
<organism evidence="1 2">
    <name type="scientific">Xanthomonas oryzae pv. oryzicola (strain BLS256)</name>
    <dbReference type="NCBI Taxonomy" id="383407"/>
    <lineage>
        <taxon>Bacteria</taxon>
        <taxon>Pseudomonadati</taxon>
        <taxon>Pseudomonadota</taxon>
        <taxon>Gammaproteobacteria</taxon>
        <taxon>Lysobacterales</taxon>
        <taxon>Lysobacteraceae</taxon>
        <taxon>Xanthomonas</taxon>
    </lineage>
</organism>
<dbReference type="SUPFAM" id="SSF46785">
    <property type="entry name" value="Winged helix' DNA-binding domain"/>
    <property type="match status" value="1"/>
</dbReference>
<dbReference type="KEGG" id="xor:XOC_1082"/>
<proteinExistence type="predicted"/>
<name>G7TFB3_XANOB</name>
<sequence>MTCQHVRFCRSSLPPVSMHVLSPAVPSAGGRQLLDYLFKAGVQTQAALPRALGLSQPSVARLLQGFAQSDLVRLSARAPEGRGNPSVDVQLNADHAFAFGISLMGDALAMALLDLTGTVRAQRRAPMPSMRRECVLAQMRTFAEELLVDAGVARKRLLGAGVGISAFFSGQGGQMVGPPALEDWTGVELVPIFSDALGMPVLIENDGATAAVAESLQGVGRDCADFIYLHLTNGFGGGIISGGRLLRGYRGNAGEFGGIWTVSGLAYPNLDALLACARAAGSDVATVEQLLSDISVTTPGVEDWLALAQEPFARLCSILAYSLDPQMLVIGGRLPTSLTAALVARLQIPRAPNRHGLAPPLPELRATRVQGDAVMLGAGLLPLQRAFFV</sequence>
<reference evidence="1 2" key="1">
    <citation type="journal article" date="2011" name="J. Bacteriol.">
        <title>Two new complete genome sequences offer insight into host and tissue specificity of plant pathogenic Xanthomonas spp.</title>
        <authorList>
            <person name="Bogdanove A.J."/>
            <person name="Koebnik R."/>
            <person name="Lu H."/>
            <person name="Furutani A."/>
            <person name="Angiuoli S.V."/>
            <person name="Patil P.B."/>
            <person name="Van Sluys M.A."/>
            <person name="Ryan R.P."/>
            <person name="Meyer D.F."/>
            <person name="Han S.W."/>
            <person name="Aparna G."/>
            <person name="Rajaram M."/>
            <person name="Delcher A.L."/>
            <person name="Phillippy A.M."/>
            <person name="Puiu D."/>
            <person name="Schatz M.C."/>
            <person name="Shumway M."/>
            <person name="Sommer D.D."/>
            <person name="Trapnell C."/>
            <person name="Benahmed F."/>
            <person name="Dimitrov G."/>
            <person name="Madupu R."/>
            <person name="Radune D."/>
            <person name="Sullivan S."/>
            <person name="Jha G."/>
            <person name="Ishihara H."/>
            <person name="Lee S.W."/>
            <person name="Pandey A."/>
            <person name="Sharma V."/>
            <person name="Sriariyanun M."/>
            <person name="Szurek B."/>
            <person name="Vera-Cruz C.M."/>
            <person name="Dorman K.S."/>
            <person name="Ronald P.C."/>
            <person name="Verdier V."/>
            <person name="Dow J.M."/>
            <person name="Sonti R.V."/>
            <person name="Tsuge S."/>
            <person name="Brendel V.P."/>
            <person name="Rabinowicz P.D."/>
            <person name="Leach J.E."/>
            <person name="White F.F."/>
            <person name="Salzberg S.L."/>
        </authorList>
    </citation>
    <scope>NUCLEOTIDE SEQUENCE [LARGE SCALE GENOMIC DNA]</scope>
    <source>
        <strain evidence="1 2">BLS256</strain>
    </source>
</reference>
<dbReference type="Proteomes" id="UP000008851">
    <property type="component" value="Chromosome"/>
</dbReference>
<dbReference type="PANTHER" id="PTHR18964">
    <property type="entry name" value="ROK (REPRESSOR, ORF, KINASE) FAMILY"/>
    <property type="match status" value="1"/>
</dbReference>
<dbReference type="InterPro" id="IPR036390">
    <property type="entry name" value="WH_DNA-bd_sf"/>
</dbReference>
<evidence type="ECO:0000313" key="1">
    <source>
        <dbReference type="EMBL" id="AEQ95281.1"/>
    </source>
</evidence>
<dbReference type="InterPro" id="IPR036388">
    <property type="entry name" value="WH-like_DNA-bd_sf"/>
</dbReference>
<dbReference type="InterPro" id="IPR000600">
    <property type="entry name" value="ROK"/>
</dbReference>
<dbReference type="EMBL" id="CP003057">
    <property type="protein sequence ID" value="AEQ95281.1"/>
    <property type="molecule type" value="Genomic_DNA"/>
</dbReference>
<dbReference type="Gene3D" id="3.30.420.40">
    <property type="match status" value="2"/>
</dbReference>
<evidence type="ECO:0000313" key="2">
    <source>
        <dbReference type="Proteomes" id="UP000008851"/>
    </source>
</evidence>
<dbReference type="Gene3D" id="1.10.10.10">
    <property type="entry name" value="Winged helix-like DNA-binding domain superfamily/Winged helix DNA-binding domain"/>
    <property type="match status" value="1"/>
</dbReference>
<dbReference type="SUPFAM" id="SSF53067">
    <property type="entry name" value="Actin-like ATPase domain"/>
    <property type="match status" value="1"/>
</dbReference>
<accession>G7TFB3</accession>